<gene>
    <name evidence="1" type="ORF">ALEPTO_LOCUS13735</name>
</gene>
<reference evidence="1" key="1">
    <citation type="submission" date="2021-06" db="EMBL/GenBank/DDBJ databases">
        <authorList>
            <person name="Kallberg Y."/>
            <person name="Tangrot J."/>
            <person name="Rosling A."/>
        </authorList>
    </citation>
    <scope>NUCLEOTIDE SEQUENCE</scope>
    <source>
        <strain evidence="1">FL130A</strain>
    </source>
</reference>
<accession>A0A9N9J5I6</accession>
<proteinExistence type="predicted"/>
<dbReference type="OrthoDB" id="10360538at2759"/>
<evidence type="ECO:0000313" key="2">
    <source>
        <dbReference type="Proteomes" id="UP000789508"/>
    </source>
</evidence>
<feature type="non-terminal residue" evidence="1">
    <location>
        <position position="59"/>
    </location>
</feature>
<feature type="non-terminal residue" evidence="1">
    <location>
        <position position="1"/>
    </location>
</feature>
<organism evidence="1 2">
    <name type="scientific">Ambispora leptoticha</name>
    <dbReference type="NCBI Taxonomy" id="144679"/>
    <lineage>
        <taxon>Eukaryota</taxon>
        <taxon>Fungi</taxon>
        <taxon>Fungi incertae sedis</taxon>
        <taxon>Mucoromycota</taxon>
        <taxon>Glomeromycotina</taxon>
        <taxon>Glomeromycetes</taxon>
        <taxon>Archaeosporales</taxon>
        <taxon>Ambisporaceae</taxon>
        <taxon>Ambispora</taxon>
    </lineage>
</organism>
<dbReference type="EMBL" id="CAJVPS010047480">
    <property type="protein sequence ID" value="CAG8763008.1"/>
    <property type="molecule type" value="Genomic_DNA"/>
</dbReference>
<protein>
    <submittedName>
        <fullName evidence="1">10180_t:CDS:1</fullName>
    </submittedName>
</protein>
<keyword evidence="2" id="KW-1185">Reference proteome</keyword>
<name>A0A9N9J5I6_9GLOM</name>
<comment type="caution">
    <text evidence="1">The sequence shown here is derived from an EMBL/GenBank/DDBJ whole genome shotgun (WGS) entry which is preliminary data.</text>
</comment>
<evidence type="ECO:0000313" key="1">
    <source>
        <dbReference type="EMBL" id="CAG8763008.1"/>
    </source>
</evidence>
<dbReference type="Proteomes" id="UP000789508">
    <property type="component" value="Unassembled WGS sequence"/>
</dbReference>
<dbReference type="AlphaFoldDB" id="A0A9N9J5I6"/>
<sequence>LIRYQQIRGASTFAGLWIDTPLYTSKIDWDSKTGLATHVAKCFASDVETVSGLRIPWIT</sequence>